<dbReference type="OrthoDB" id="407432at2759"/>
<keyword evidence="15" id="KW-1185">Reference proteome</keyword>
<dbReference type="Proteomes" id="UP000269793">
    <property type="component" value="Chromosome IV"/>
</dbReference>
<dbReference type="PANTHER" id="PTHR12271">
    <property type="entry name" value="POLY A POLYMERASE CID PAP -RELATED"/>
    <property type="match status" value="1"/>
</dbReference>
<dbReference type="Pfam" id="PF22600">
    <property type="entry name" value="MTPAP-like_central"/>
    <property type="match status" value="1"/>
</dbReference>
<dbReference type="GO" id="GO:0010605">
    <property type="term" value="P:negative regulation of macromolecule metabolic process"/>
    <property type="evidence" value="ECO:0007669"/>
    <property type="project" value="UniProtKB-ARBA"/>
</dbReference>
<feature type="transmembrane region" description="Helical" evidence="11">
    <location>
        <begin position="237"/>
        <end position="257"/>
    </location>
</feature>
<feature type="domain" description="PAP-associated" evidence="12">
    <location>
        <begin position="426"/>
        <end position="477"/>
    </location>
</feature>
<feature type="region of interest" description="Disordered" evidence="10">
    <location>
        <begin position="1"/>
        <end position="57"/>
    </location>
</feature>
<keyword evidence="11" id="KW-1133">Transmembrane helix</keyword>
<dbReference type="EC" id="2.7.7.19" evidence="5"/>
<dbReference type="InterPro" id="IPR054708">
    <property type="entry name" value="MTPAP-like_central"/>
</dbReference>
<dbReference type="GO" id="GO:1990817">
    <property type="term" value="F:poly(A) RNA polymerase activity"/>
    <property type="evidence" value="ECO:0007669"/>
    <property type="project" value="UniProtKB-EC"/>
</dbReference>
<dbReference type="Pfam" id="PF03828">
    <property type="entry name" value="PAP_assoc"/>
    <property type="match status" value="2"/>
</dbReference>
<evidence type="ECO:0000256" key="9">
    <source>
        <dbReference type="ARBA" id="ARBA00022842"/>
    </source>
</evidence>
<evidence type="ECO:0000256" key="7">
    <source>
        <dbReference type="ARBA" id="ARBA00022679"/>
    </source>
</evidence>
<evidence type="ECO:0000256" key="1">
    <source>
        <dbReference type="ARBA" id="ARBA00001936"/>
    </source>
</evidence>
<evidence type="ECO:0000313" key="15">
    <source>
        <dbReference type="Proteomes" id="UP000269793"/>
    </source>
</evidence>
<dbReference type="CDD" id="cd05402">
    <property type="entry name" value="NT_PAP_TUTase"/>
    <property type="match status" value="1"/>
</dbReference>
<dbReference type="Gene3D" id="1.10.1410.10">
    <property type="match status" value="2"/>
</dbReference>
<dbReference type="GO" id="GO:0046872">
    <property type="term" value="F:metal ion binding"/>
    <property type="evidence" value="ECO:0007669"/>
    <property type="project" value="UniProtKB-KW"/>
</dbReference>
<keyword evidence="9" id="KW-0460">Magnesium</keyword>
<keyword evidence="11" id="KW-0472">Membrane</keyword>
<evidence type="ECO:0000256" key="2">
    <source>
        <dbReference type="ARBA" id="ARBA00001946"/>
    </source>
</evidence>
<evidence type="ECO:0000259" key="13">
    <source>
        <dbReference type="Pfam" id="PF22600"/>
    </source>
</evidence>
<comment type="subcellular location">
    <subcellularLocation>
        <location evidence="3">Cytoplasm</location>
    </subcellularLocation>
</comment>
<evidence type="ECO:0000256" key="8">
    <source>
        <dbReference type="ARBA" id="ARBA00022723"/>
    </source>
</evidence>
<gene>
    <name evidence="14" type="primary">cid1</name>
    <name evidence="14" type="ORF">DNF11_2558</name>
</gene>
<sequence length="646" mass="72900">MNRRARSTEAPVRVPYHVRAGPGGKGAPSEAAPDRASRYGAASKGSAGASSSSSVPYSYERHTAELSRAIIEYLAPILPTEDEYRTKEGIRRELMRIASKLHPKATLLAFGSMANGFALKNSDMDLCCLVPRDDGEDSAALPSPSELVEQLSELIRQDTDFHVLPLPKARIPIIKISHSATPEMPYDISCDIGFNNQLALENTRLLLSYAMLDPPRLRALVLFIKVWTKRRKLNSPYTGTLSSYGYALLVLFFLIHVKKPAVLPNLQRIPAGRELSQHDIMLEGHSIYFYDDMEALRRQWHSDNTDSVGELLLDFFRYFSRDFNYTKDAIAMRTEGGLVTKESRRWTHDLLCIEDPFQAGYNVARNLAADRVEAVLGDGARDVVAGLERVLDAQQVHDIMLEGHSIYFYDDMEALRRQWHSDNTDSVGELLLDFFRYFSRDFNYTKDAIAMRTEGGLVTKESRRWTHDLLCIEDPFQAGYNVARTVTKDGLYTIRGEFMRASRLLANRTIRVPQLLHELCMEREDGLTRAPDFPQRHHDHHRFRGRAFDDMSRAFVPHGISYPPATPMMPPPFVPAMPIPSWAPFPTPFGTPPTWIPGAQRRDDDDKSGSIIRGTHLPHEHPAWASGAREPDDDDADDGVFGMSPT</sequence>
<evidence type="ECO:0000256" key="3">
    <source>
        <dbReference type="ARBA" id="ARBA00004496"/>
    </source>
</evidence>
<evidence type="ECO:0000256" key="5">
    <source>
        <dbReference type="ARBA" id="ARBA00012388"/>
    </source>
</evidence>
<proteinExistence type="inferred from homology"/>
<keyword evidence="7 14" id="KW-0808">Transferase</keyword>
<comment type="cofactor">
    <cofactor evidence="2">
        <name>Mg(2+)</name>
        <dbReference type="ChEBI" id="CHEBI:18420"/>
    </cofactor>
</comment>
<evidence type="ECO:0000313" key="14">
    <source>
        <dbReference type="EMBL" id="AYO43508.1"/>
    </source>
</evidence>
<dbReference type="GO" id="GO:0031123">
    <property type="term" value="P:RNA 3'-end processing"/>
    <property type="evidence" value="ECO:0007669"/>
    <property type="project" value="TreeGrafter"/>
</dbReference>
<dbReference type="EMBL" id="CP033151">
    <property type="protein sequence ID" value="AYO43508.1"/>
    <property type="molecule type" value="Genomic_DNA"/>
</dbReference>
<dbReference type="InterPro" id="IPR043519">
    <property type="entry name" value="NT_sf"/>
</dbReference>
<feature type="domain" description="PAP-associated" evidence="12">
    <location>
        <begin position="307"/>
        <end position="358"/>
    </location>
</feature>
<keyword evidence="14" id="KW-0548">Nucleotidyltransferase</keyword>
<dbReference type="AlphaFoldDB" id="A0A3G2S8I4"/>
<evidence type="ECO:0000259" key="12">
    <source>
        <dbReference type="Pfam" id="PF03828"/>
    </source>
</evidence>
<dbReference type="Gene3D" id="3.30.460.10">
    <property type="entry name" value="Beta Polymerase, domain 2"/>
    <property type="match status" value="1"/>
</dbReference>
<feature type="domain" description="Poly(A) RNA polymerase mitochondrial-like central palm" evidence="13">
    <location>
        <begin position="66"/>
        <end position="210"/>
    </location>
</feature>
<name>A0A3G2S8I4_MALR7</name>
<keyword evidence="11" id="KW-0812">Transmembrane</keyword>
<dbReference type="STRING" id="425264.A0A3G2S8I4"/>
<dbReference type="PANTHER" id="PTHR12271:SF40">
    <property type="entry name" value="POLY(A) RNA POLYMERASE GLD2"/>
    <property type="match status" value="1"/>
</dbReference>
<feature type="region of interest" description="Disordered" evidence="10">
    <location>
        <begin position="590"/>
        <end position="646"/>
    </location>
</feature>
<dbReference type="SUPFAM" id="SSF81631">
    <property type="entry name" value="PAP/OAS1 substrate-binding domain"/>
    <property type="match status" value="2"/>
</dbReference>
<accession>A0A3G2S8I4</accession>
<comment type="cofactor">
    <cofactor evidence="1">
        <name>Mn(2+)</name>
        <dbReference type="ChEBI" id="CHEBI:29035"/>
    </cofactor>
</comment>
<protein>
    <recommendedName>
        <fullName evidence="5">polynucleotide adenylyltransferase</fullName>
        <ecNumber evidence="5">2.7.7.19</ecNumber>
    </recommendedName>
</protein>
<evidence type="ECO:0000256" key="4">
    <source>
        <dbReference type="ARBA" id="ARBA00008593"/>
    </source>
</evidence>
<dbReference type="VEuPathDB" id="FungiDB:DNF11_2558"/>
<dbReference type="InterPro" id="IPR002058">
    <property type="entry name" value="PAP_assoc"/>
</dbReference>
<reference evidence="14 15" key="1">
    <citation type="submission" date="2018-10" db="EMBL/GenBank/DDBJ databases">
        <title>Complete genome sequence of Malassezia restricta CBS 7877.</title>
        <authorList>
            <person name="Morand S.C."/>
            <person name="Bertignac M."/>
            <person name="Iltis A."/>
            <person name="Kolder I."/>
            <person name="Pirovano W."/>
            <person name="Jourdain R."/>
            <person name="Clavaud C."/>
        </authorList>
    </citation>
    <scope>NUCLEOTIDE SEQUENCE [LARGE SCALE GENOMIC DNA]</scope>
    <source>
        <strain evidence="14 15">CBS 7877</strain>
    </source>
</reference>
<keyword evidence="6" id="KW-0963">Cytoplasm</keyword>
<organism evidence="14 15">
    <name type="scientific">Malassezia restricta (strain ATCC 96810 / NBRC 103918 / CBS 7877)</name>
    <name type="common">Seborrheic dermatitis infection agent</name>
    <dbReference type="NCBI Taxonomy" id="425264"/>
    <lineage>
        <taxon>Eukaryota</taxon>
        <taxon>Fungi</taxon>
        <taxon>Dikarya</taxon>
        <taxon>Basidiomycota</taxon>
        <taxon>Ustilaginomycotina</taxon>
        <taxon>Malasseziomycetes</taxon>
        <taxon>Malasseziales</taxon>
        <taxon>Malasseziaceae</taxon>
        <taxon>Malassezia</taxon>
    </lineage>
</organism>
<dbReference type="GO" id="GO:0005737">
    <property type="term" value="C:cytoplasm"/>
    <property type="evidence" value="ECO:0007669"/>
    <property type="project" value="UniProtKB-SubCell"/>
</dbReference>
<feature type="compositionally biased region" description="Low complexity" evidence="10">
    <location>
        <begin position="38"/>
        <end position="57"/>
    </location>
</feature>
<dbReference type="SUPFAM" id="SSF81301">
    <property type="entry name" value="Nucleotidyltransferase"/>
    <property type="match status" value="1"/>
</dbReference>
<keyword evidence="8" id="KW-0479">Metal-binding</keyword>
<evidence type="ECO:0000256" key="6">
    <source>
        <dbReference type="ARBA" id="ARBA00022490"/>
    </source>
</evidence>
<evidence type="ECO:0000256" key="11">
    <source>
        <dbReference type="SAM" id="Phobius"/>
    </source>
</evidence>
<evidence type="ECO:0000256" key="10">
    <source>
        <dbReference type="SAM" id="MobiDB-lite"/>
    </source>
</evidence>
<comment type="similarity">
    <text evidence="4">Belongs to the DNA polymerase type-B-like family.</text>
</comment>